<keyword evidence="3 6" id="KW-0540">Nuclease</keyword>
<protein>
    <recommendedName>
        <fullName evidence="6">Exodeoxyribonuclease 7 small subunit</fullName>
        <ecNumber evidence="6">3.1.11.6</ecNumber>
    </recommendedName>
    <alternativeName>
        <fullName evidence="6">Exodeoxyribonuclease VII small subunit</fullName>
        <shortName evidence="6">Exonuclease VII small subunit</shortName>
    </alternativeName>
</protein>
<dbReference type="RefSeq" id="WP_223383781.1">
    <property type="nucleotide sequence ID" value="NZ_CP186860.1"/>
</dbReference>
<dbReference type="EC" id="3.1.11.6" evidence="6"/>
<comment type="caution">
    <text evidence="7">The sequence shown here is derived from an EMBL/GenBank/DDBJ whole genome shotgun (WGS) entry which is preliminary data.</text>
</comment>
<comment type="similarity">
    <text evidence="1 6">Belongs to the XseB family.</text>
</comment>
<dbReference type="NCBIfam" id="TIGR01280">
    <property type="entry name" value="xseB"/>
    <property type="match status" value="1"/>
</dbReference>
<dbReference type="Proteomes" id="UP001199236">
    <property type="component" value="Unassembled WGS sequence"/>
</dbReference>
<evidence type="ECO:0000256" key="4">
    <source>
        <dbReference type="ARBA" id="ARBA00022801"/>
    </source>
</evidence>
<dbReference type="InterPro" id="IPR037004">
    <property type="entry name" value="Exonuc_VII_ssu_sf"/>
</dbReference>
<sequence length="71" mass="7911">MRAPKSFEDGMTRLEAILEQMQQPETTLAESVKLYAEAASLMDYCNGTLEKATLQLDEIDAQRAPRPDAAH</sequence>
<comment type="subcellular location">
    <subcellularLocation>
        <location evidence="6">Cytoplasm</location>
    </subcellularLocation>
</comment>
<keyword evidence="5 6" id="KW-0269">Exonuclease</keyword>
<proteinExistence type="inferred from homology"/>
<evidence type="ECO:0000313" key="7">
    <source>
        <dbReference type="EMBL" id="MCC2212075.1"/>
    </source>
</evidence>
<keyword evidence="4 6" id="KW-0378">Hydrolase</keyword>
<dbReference type="PANTHER" id="PTHR34137">
    <property type="entry name" value="EXODEOXYRIBONUCLEASE 7 SMALL SUBUNIT"/>
    <property type="match status" value="1"/>
</dbReference>
<dbReference type="EMBL" id="JAJEQO010000001">
    <property type="protein sequence ID" value="MCC2212075.1"/>
    <property type="molecule type" value="Genomic_DNA"/>
</dbReference>
<evidence type="ECO:0000256" key="5">
    <source>
        <dbReference type="ARBA" id="ARBA00022839"/>
    </source>
</evidence>
<dbReference type="SUPFAM" id="SSF116842">
    <property type="entry name" value="XseB-like"/>
    <property type="match status" value="1"/>
</dbReference>
<name>A0ABS8FC12_9FIRM</name>
<dbReference type="GO" id="GO:0008855">
    <property type="term" value="F:exodeoxyribonuclease VII activity"/>
    <property type="evidence" value="ECO:0007669"/>
    <property type="project" value="UniProtKB-EC"/>
</dbReference>
<reference evidence="7 8" key="1">
    <citation type="submission" date="2021-10" db="EMBL/GenBank/DDBJ databases">
        <title>Anaerobic single-cell dispensing facilitates the cultivation of human gut bacteria.</title>
        <authorList>
            <person name="Afrizal A."/>
        </authorList>
    </citation>
    <scope>NUCLEOTIDE SEQUENCE [LARGE SCALE GENOMIC DNA]</scope>
    <source>
        <strain evidence="7 8">CLA-AA-H223</strain>
    </source>
</reference>
<evidence type="ECO:0000256" key="3">
    <source>
        <dbReference type="ARBA" id="ARBA00022722"/>
    </source>
</evidence>
<dbReference type="Gene3D" id="1.10.287.1040">
    <property type="entry name" value="Exonuclease VII, small subunit"/>
    <property type="match status" value="1"/>
</dbReference>
<dbReference type="HAMAP" id="MF_00337">
    <property type="entry name" value="Exonuc_7_S"/>
    <property type="match status" value="1"/>
</dbReference>
<evidence type="ECO:0000256" key="2">
    <source>
        <dbReference type="ARBA" id="ARBA00022490"/>
    </source>
</evidence>
<evidence type="ECO:0000256" key="6">
    <source>
        <dbReference type="HAMAP-Rule" id="MF_00337"/>
    </source>
</evidence>
<evidence type="ECO:0000256" key="1">
    <source>
        <dbReference type="ARBA" id="ARBA00009998"/>
    </source>
</evidence>
<dbReference type="PANTHER" id="PTHR34137:SF1">
    <property type="entry name" value="EXODEOXYRIBONUCLEASE 7 SMALL SUBUNIT"/>
    <property type="match status" value="1"/>
</dbReference>
<comment type="catalytic activity">
    <reaction evidence="6">
        <text>Exonucleolytic cleavage in either 5'- to 3'- or 3'- to 5'-direction to yield nucleoside 5'-phosphates.</text>
        <dbReference type="EC" id="3.1.11.6"/>
    </reaction>
</comment>
<keyword evidence="8" id="KW-1185">Reference proteome</keyword>
<keyword evidence="2 6" id="KW-0963">Cytoplasm</keyword>
<dbReference type="InterPro" id="IPR003761">
    <property type="entry name" value="Exonuc_VII_S"/>
</dbReference>
<dbReference type="PIRSF" id="PIRSF006488">
    <property type="entry name" value="Exonuc_VII_S"/>
    <property type="match status" value="1"/>
</dbReference>
<accession>A0ABS8FC12</accession>
<evidence type="ECO:0000313" key="8">
    <source>
        <dbReference type="Proteomes" id="UP001199236"/>
    </source>
</evidence>
<organism evidence="7 8">
    <name type="scientific">Faecalibacterium hominis</name>
    <name type="common">ex Afrizal et al. 2022</name>
    <dbReference type="NCBI Taxonomy" id="2881265"/>
    <lineage>
        <taxon>Bacteria</taxon>
        <taxon>Bacillati</taxon>
        <taxon>Bacillota</taxon>
        <taxon>Clostridia</taxon>
        <taxon>Eubacteriales</taxon>
        <taxon>Oscillospiraceae</taxon>
        <taxon>Faecalibacterium</taxon>
    </lineage>
</organism>
<dbReference type="Pfam" id="PF02609">
    <property type="entry name" value="Exonuc_VII_S"/>
    <property type="match status" value="1"/>
</dbReference>
<dbReference type="GeneID" id="90660184"/>
<gene>
    <name evidence="6 7" type="primary">xseB</name>
    <name evidence="7" type="ORF">LKD34_00910</name>
</gene>
<comment type="subunit">
    <text evidence="6">Heterooligomer composed of large and small subunits.</text>
</comment>
<comment type="function">
    <text evidence="6">Bidirectionally degrades single-stranded DNA into large acid-insoluble oligonucleotides, which are then degraded further into small acid-soluble oligonucleotides.</text>
</comment>